<dbReference type="AlphaFoldDB" id="K4PU04"/>
<keyword evidence="2" id="KW-1185">Reference proteome</keyword>
<dbReference type="KEGG" id="son:SO_4791"/>
<protein>
    <submittedName>
        <fullName evidence="1">Lambda phage conserved protein</fullName>
    </submittedName>
</protein>
<organism evidence="1 2">
    <name type="scientific">Shewanella oneidensis (strain ATCC 700550 / JCM 31522 / CIP 106686 / LMG 19005 / NCIMB 14063 / MR-1)</name>
    <dbReference type="NCBI Taxonomy" id="211586"/>
    <lineage>
        <taxon>Bacteria</taxon>
        <taxon>Pseudomonadati</taxon>
        <taxon>Pseudomonadota</taxon>
        <taxon>Gammaproteobacteria</taxon>
        <taxon>Alteromonadales</taxon>
        <taxon>Shewanellaceae</taxon>
        <taxon>Shewanella</taxon>
    </lineage>
</organism>
<reference evidence="1 2" key="3">
    <citation type="journal article" date="2008" name="Appl. Environ. Microbiol.">
        <title>Identification of mobile elements and pseudogenes in the Shewanella oneidensis MR-1 genome.</title>
        <authorList>
            <person name="Romine M.F."/>
            <person name="Carlson T.S."/>
            <person name="Norbeck A.D."/>
            <person name="McCue L.A."/>
            <person name="Lipton M.S."/>
        </authorList>
    </citation>
    <scope>NUCLEOTIDE SEQUENCE [LARGE SCALE GENOMIC DNA]</scope>
    <source>
        <strain evidence="2">ATCC 700550 / JCM 31522 / CIP 106686 / LMG 19005 / NCIMB 14063 / MR-1</strain>
    </source>
</reference>
<dbReference type="Proteomes" id="UP000008186">
    <property type="component" value="Chromosome"/>
</dbReference>
<dbReference type="OrthoDB" id="9978348at2"/>
<reference evidence="1 2" key="2">
    <citation type="journal article" date="2005" name="Proteomics">
        <title>Global detection and characterization of hypothetical proteins in Shewanella oneidensis MR-1 using LC-MS based proteomics.</title>
        <authorList>
            <person name="Elias D.A."/>
            <person name="Monroe M.E."/>
            <person name="Marshall M.J."/>
            <person name="Romine M.F."/>
            <person name="Belieav A.S."/>
            <person name="Fredrickson J.K."/>
            <person name="Anderson G.A."/>
            <person name="Smith R.D."/>
            <person name="Lipton M.S."/>
        </authorList>
    </citation>
    <scope>NUCLEOTIDE SEQUENCE [LARGE SCALE GENOMIC DNA]</scope>
    <source>
        <strain evidence="2">ATCC 700550 / JCM 31522 / CIP 106686 / LMG 19005 / NCIMB 14063 / MR-1</strain>
    </source>
</reference>
<dbReference type="RefSeq" id="WP_011072878.1">
    <property type="nucleotide sequence ID" value="NC_004347.2"/>
</dbReference>
<reference evidence="1 2" key="1">
    <citation type="journal article" date="2002" name="Nat. Biotechnol.">
        <title>Genome sequence of the dissimilatory metal ion-reducing bacterium Shewanella oneidensis.</title>
        <authorList>
            <person name="Heidelberg J.F."/>
            <person name="Paulsen I.T."/>
            <person name="Nelson K.E."/>
            <person name="Gaidos E.J."/>
            <person name="Nelson W.C."/>
            <person name="Read T.D."/>
            <person name="Eisen J.A."/>
            <person name="Seshadri R."/>
            <person name="Ward N."/>
            <person name="Methe B."/>
            <person name="Clayton R.A."/>
            <person name="Meyer T."/>
            <person name="Tsapin A."/>
            <person name="Scott J."/>
            <person name="Beanan M."/>
            <person name="Brinkac L."/>
            <person name="Daugherty S."/>
            <person name="DeBoy R.T."/>
            <person name="Dodson R.J."/>
            <person name="Durkin A.S."/>
            <person name="Haft D.H."/>
            <person name="Kolonay J.F."/>
            <person name="Madupu R."/>
            <person name="Peterson J.D."/>
            <person name="Umayam L.A."/>
            <person name="White O."/>
            <person name="Wolf A.M."/>
            <person name="Vamathevan J."/>
            <person name="Weidman J."/>
            <person name="Impraim M."/>
            <person name="Lee K."/>
            <person name="Berry K."/>
            <person name="Lee C."/>
            <person name="Mueller J."/>
            <person name="Khouri H."/>
            <person name="Gill J."/>
            <person name="Utterback T.R."/>
            <person name="McDonald L.A."/>
            <person name="Feldblyum T.V."/>
            <person name="Smith H.O."/>
            <person name="Venter J.C."/>
            <person name="Nealson K.H."/>
            <person name="Fraser C.M."/>
        </authorList>
    </citation>
    <scope>NUCLEOTIDE SEQUENCE [LARGE SCALE GENOMIC DNA]</scope>
    <source>
        <strain evidence="2">ATCC 700550 / JCM 31522 / CIP 106686 / LMG 19005 / NCIMB 14063 / MR-1</strain>
    </source>
</reference>
<dbReference type="BioCyc" id="SONE211586:G1GMP-2748-MONOMER"/>
<name>K4PU04_SHEON</name>
<evidence type="ECO:0000313" key="2">
    <source>
        <dbReference type="Proteomes" id="UP000008186"/>
    </source>
</evidence>
<dbReference type="PaxDb" id="211586-SO_4791"/>
<dbReference type="HOGENOM" id="CLU_2358145_0_0_6"/>
<sequence length="96" mass="10497">MDNEKIRKLRELIDDVANSSTKKSAAPYAQKLDSMVANIIGDLNGYTAGKLTEAVIYAKEASGEVSNRENLLSSMRNSWAVFESDVINGDSGKQKK</sequence>
<dbReference type="EMBL" id="AE014299">
    <property type="protein sequence ID" value="AFV73562.1"/>
    <property type="molecule type" value="Genomic_DNA"/>
</dbReference>
<dbReference type="STRING" id="211586.SO_4791"/>
<accession>K4PU04</accession>
<evidence type="ECO:0000313" key="1">
    <source>
        <dbReference type="EMBL" id="AFV73562.1"/>
    </source>
</evidence>
<proteinExistence type="predicted"/>
<gene>
    <name evidence="1" type="ordered locus">SO_4791</name>
</gene>
<reference evidence="1 2" key="4">
    <citation type="journal article" date="2011" name="BMC Genomics">
        <title>Genome-wide protein localization prediction strategies for gram negative bacteria.</title>
        <authorList>
            <person name="Romine M.F."/>
        </authorList>
    </citation>
    <scope>NUCLEOTIDE SEQUENCE [LARGE SCALE GENOMIC DNA]</scope>
    <source>
        <strain evidence="2">ATCC 700550 / JCM 31522 / CIP 106686 / LMG 19005 / NCIMB 14063 / MR-1</strain>
    </source>
</reference>